<gene>
    <name evidence="5" type="primary">LOC136074434</name>
</gene>
<proteinExistence type="predicted"/>
<comment type="cofactor">
    <cofactor evidence="1">
        <name>a divalent metal cation</name>
        <dbReference type="ChEBI" id="CHEBI:60240"/>
    </cofactor>
</comment>
<feature type="domain" description="DDE Tnp4" evidence="3">
    <location>
        <begin position="70"/>
        <end position="159"/>
    </location>
</feature>
<dbReference type="RefSeq" id="XP_065642823.1">
    <property type="nucleotide sequence ID" value="XM_065786751.1"/>
</dbReference>
<protein>
    <submittedName>
        <fullName evidence="5">Uncharacterized protein LOC136074434</fullName>
    </submittedName>
</protein>
<reference evidence="4" key="1">
    <citation type="submission" date="2025-05" db="UniProtKB">
        <authorList>
            <consortium name="RefSeq"/>
        </authorList>
    </citation>
    <scope>NUCLEOTIDE SEQUENCE [LARGE SCALE GENOMIC DNA]</scope>
</reference>
<sequence length="198" mass="22601">MFRISPTSVGRIINETCIAIWTILLAKEYINYPKGEDESKAIANNDGGVFKNSKTGIAFESNLLHIPESKKPNGSNVKLPYVLIRDEAFPLKNDLMKPYPKEILSLKERIYNYRLSRARRIIENTFGILAARCRIFRKPIIANKKTVVNVTKAATALHNYLMHRQFEPLNQYCPLGFVDYETSSGLLAGEWRSNVSDY</sequence>
<evidence type="ECO:0000313" key="4">
    <source>
        <dbReference type="Proteomes" id="UP001652625"/>
    </source>
</evidence>
<dbReference type="InterPro" id="IPR027806">
    <property type="entry name" value="HARBI1_dom"/>
</dbReference>
<dbReference type="Proteomes" id="UP001652625">
    <property type="component" value="Chromosome 01"/>
</dbReference>
<dbReference type="Pfam" id="PF13359">
    <property type="entry name" value="DDE_Tnp_4"/>
    <property type="match status" value="1"/>
</dbReference>
<evidence type="ECO:0000256" key="2">
    <source>
        <dbReference type="ARBA" id="ARBA00022723"/>
    </source>
</evidence>
<keyword evidence="4" id="KW-1185">Reference proteome</keyword>
<evidence type="ECO:0000256" key="1">
    <source>
        <dbReference type="ARBA" id="ARBA00001968"/>
    </source>
</evidence>
<organism evidence="4 5">
    <name type="scientific">Hydra vulgaris</name>
    <name type="common">Hydra</name>
    <name type="synonym">Hydra attenuata</name>
    <dbReference type="NCBI Taxonomy" id="6087"/>
    <lineage>
        <taxon>Eukaryota</taxon>
        <taxon>Metazoa</taxon>
        <taxon>Cnidaria</taxon>
        <taxon>Hydrozoa</taxon>
        <taxon>Hydroidolina</taxon>
        <taxon>Anthoathecata</taxon>
        <taxon>Aplanulata</taxon>
        <taxon>Hydridae</taxon>
        <taxon>Hydra</taxon>
    </lineage>
</organism>
<keyword evidence="2" id="KW-0479">Metal-binding</keyword>
<name>A0ABM4B203_HYDVU</name>
<evidence type="ECO:0000313" key="5">
    <source>
        <dbReference type="RefSeq" id="XP_065642823.1"/>
    </source>
</evidence>
<reference evidence="5" key="2">
    <citation type="submission" date="2025-08" db="UniProtKB">
        <authorList>
            <consortium name="RefSeq"/>
        </authorList>
    </citation>
    <scope>IDENTIFICATION</scope>
</reference>
<evidence type="ECO:0000259" key="3">
    <source>
        <dbReference type="Pfam" id="PF13359"/>
    </source>
</evidence>
<accession>A0ABM4B203</accession>
<dbReference type="GeneID" id="136074434"/>